<dbReference type="AlphaFoldDB" id="A0A540NFK9"/>
<organism evidence="2 3">
    <name type="scientific">Malus baccata</name>
    <name type="common">Siberian crab apple</name>
    <name type="synonym">Pyrus baccata</name>
    <dbReference type="NCBI Taxonomy" id="106549"/>
    <lineage>
        <taxon>Eukaryota</taxon>
        <taxon>Viridiplantae</taxon>
        <taxon>Streptophyta</taxon>
        <taxon>Embryophyta</taxon>
        <taxon>Tracheophyta</taxon>
        <taxon>Spermatophyta</taxon>
        <taxon>Magnoliopsida</taxon>
        <taxon>eudicotyledons</taxon>
        <taxon>Gunneridae</taxon>
        <taxon>Pentapetalae</taxon>
        <taxon>rosids</taxon>
        <taxon>fabids</taxon>
        <taxon>Rosales</taxon>
        <taxon>Rosaceae</taxon>
        <taxon>Amygdaloideae</taxon>
        <taxon>Maleae</taxon>
        <taxon>Malus</taxon>
    </lineage>
</organism>
<evidence type="ECO:0000313" key="3">
    <source>
        <dbReference type="Proteomes" id="UP000315295"/>
    </source>
</evidence>
<feature type="transmembrane region" description="Helical" evidence="1">
    <location>
        <begin position="110"/>
        <end position="132"/>
    </location>
</feature>
<dbReference type="EMBL" id="VIEB01000052">
    <property type="protein sequence ID" value="TQE09812.1"/>
    <property type="molecule type" value="Genomic_DNA"/>
</dbReference>
<keyword evidence="3" id="KW-1185">Reference proteome</keyword>
<proteinExistence type="predicted"/>
<accession>A0A540NFK9</accession>
<reference evidence="2 3" key="1">
    <citation type="journal article" date="2019" name="G3 (Bethesda)">
        <title>Sequencing of a Wild Apple (Malus baccata) Genome Unravels the Differences Between Cultivated and Wild Apple Species Regarding Disease Resistance and Cold Tolerance.</title>
        <authorList>
            <person name="Chen X."/>
        </authorList>
    </citation>
    <scope>NUCLEOTIDE SEQUENCE [LARGE SCALE GENOMIC DNA]</scope>
    <source>
        <strain evidence="3">cv. Shandingzi</strain>
        <tissue evidence="2">Leaves</tissue>
    </source>
</reference>
<keyword evidence="1" id="KW-1133">Transmembrane helix</keyword>
<dbReference type="Proteomes" id="UP000315295">
    <property type="component" value="Unassembled WGS sequence"/>
</dbReference>
<feature type="transmembrane region" description="Helical" evidence="1">
    <location>
        <begin position="138"/>
        <end position="164"/>
    </location>
</feature>
<gene>
    <name evidence="2" type="ORF">C1H46_004586</name>
</gene>
<keyword evidence="1" id="KW-0472">Membrane</keyword>
<keyword evidence="1" id="KW-0812">Transmembrane</keyword>
<name>A0A540NFK9_MALBA</name>
<evidence type="ECO:0000313" key="2">
    <source>
        <dbReference type="EMBL" id="TQE09812.1"/>
    </source>
</evidence>
<evidence type="ECO:0000256" key="1">
    <source>
        <dbReference type="SAM" id="Phobius"/>
    </source>
</evidence>
<comment type="caution">
    <text evidence="2">The sequence shown here is derived from an EMBL/GenBank/DDBJ whole genome shotgun (WGS) entry which is preliminary data.</text>
</comment>
<protein>
    <submittedName>
        <fullName evidence="2">Uncharacterized protein</fullName>
    </submittedName>
</protein>
<sequence length="170" mass="19541">MQLCKRKRGRNERHNLLARFWHSDTKAWKPYFQNKGRSLPKCLSSLGTFNTSMSASSRPDNLMVLRVTARRKNVRSKRKSQQIAKNANNGYITTYGLEVRRNMSLRRDTFNILLIIIKKAPTVFPSAVRIFLTKDNTLSLTPTCTLGIPIACFHRAHLIAVAPLMKRRLT</sequence>